<dbReference type="STRING" id="1123498.VR7878_00054"/>
<organism evidence="1 2">
    <name type="scientific">Vibrio ruber (strain DSM 16370 / JCM 11486 / BCRC 17186 / CECT 7878 / LMG 23124 / VR1)</name>
    <dbReference type="NCBI Taxonomy" id="1123498"/>
    <lineage>
        <taxon>Bacteria</taxon>
        <taxon>Pseudomonadati</taxon>
        <taxon>Pseudomonadota</taxon>
        <taxon>Gammaproteobacteria</taxon>
        <taxon>Vibrionales</taxon>
        <taxon>Vibrionaceae</taxon>
        <taxon>Vibrio</taxon>
    </lineage>
</organism>
<dbReference type="AlphaFoldDB" id="A0A1R4L8K8"/>
<evidence type="ECO:0000313" key="1">
    <source>
        <dbReference type="EMBL" id="SJN52799.1"/>
    </source>
</evidence>
<reference evidence="2" key="1">
    <citation type="submission" date="2017-02" db="EMBL/GenBank/DDBJ databases">
        <authorList>
            <person name="Rodrigo-Torres L."/>
            <person name="Arahal R.D."/>
            <person name="Lucena T."/>
        </authorList>
    </citation>
    <scope>NUCLEOTIDE SEQUENCE [LARGE SCALE GENOMIC DNA]</scope>
    <source>
        <strain evidence="2">CECT 7878</strain>
    </source>
</reference>
<sequence length="40" mass="4436">MAQALSVCRFPVLIEQSSIITVQDVLKMSSVDTLLRLSSR</sequence>
<gene>
    <name evidence="1" type="ORF">VR7878_00054</name>
</gene>
<protein>
    <submittedName>
        <fullName evidence="1">Uncharacterized protein</fullName>
    </submittedName>
</protein>
<evidence type="ECO:0000313" key="2">
    <source>
        <dbReference type="Proteomes" id="UP000188276"/>
    </source>
</evidence>
<keyword evidence="2" id="KW-1185">Reference proteome</keyword>
<name>A0A1R4L8K8_VIBR1</name>
<dbReference type="EMBL" id="FULE01000002">
    <property type="protein sequence ID" value="SJN52799.1"/>
    <property type="molecule type" value="Genomic_DNA"/>
</dbReference>
<dbReference type="Proteomes" id="UP000188276">
    <property type="component" value="Unassembled WGS sequence"/>
</dbReference>
<proteinExistence type="predicted"/>
<accession>A0A1R4L8K8</accession>